<keyword evidence="7" id="KW-0472">Membrane</keyword>
<dbReference type="GO" id="GO:0008360">
    <property type="term" value="P:regulation of cell shape"/>
    <property type="evidence" value="ECO:0007669"/>
    <property type="project" value="UniProtKB-KW"/>
</dbReference>
<proteinExistence type="inferred from homology"/>
<feature type="domain" description="Glycosyltransferase family 28 N-terminal" evidence="10">
    <location>
        <begin position="3"/>
        <end position="134"/>
    </location>
</feature>
<dbReference type="Pfam" id="PF03033">
    <property type="entry name" value="Glyco_transf_28"/>
    <property type="match status" value="1"/>
</dbReference>
<keyword evidence="8" id="KW-0131">Cell cycle</keyword>
<evidence type="ECO:0000256" key="7">
    <source>
        <dbReference type="ARBA" id="ARBA00023136"/>
    </source>
</evidence>
<evidence type="ECO:0000256" key="3">
    <source>
        <dbReference type="ARBA" id="ARBA00022676"/>
    </source>
</evidence>
<evidence type="ECO:0000259" key="11">
    <source>
        <dbReference type="Pfam" id="PF04101"/>
    </source>
</evidence>
<evidence type="ECO:0000256" key="2">
    <source>
        <dbReference type="ARBA" id="ARBA00022618"/>
    </source>
</evidence>
<evidence type="ECO:0000313" key="12">
    <source>
        <dbReference type="EMBL" id="CAB4708489.1"/>
    </source>
</evidence>
<dbReference type="PANTHER" id="PTHR21015:SF22">
    <property type="entry name" value="GLYCOSYLTRANSFERASE"/>
    <property type="match status" value="1"/>
</dbReference>
<evidence type="ECO:0000256" key="4">
    <source>
        <dbReference type="ARBA" id="ARBA00022679"/>
    </source>
</evidence>
<gene>
    <name evidence="12" type="ORF">UFOPK2593_01031</name>
</gene>
<keyword evidence="3" id="KW-0328">Glycosyltransferase</keyword>
<keyword evidence="9" id="KW-0961">Cell wall biogenesis/degradation</keyword>
<dbReference type="SUPFAM" id="SSF53756">
    <property type="entry name" value="UDP-Glycosyltransferase/glycogen phosphorylase"/>
    <property type="match status" value="1"/>
</dbReference>
<dbReference type="GO" id="GO:0005975">
    <property type="term" value="P:carbohydrate metabolic process"/>
    <property type="evidence" value="ECO:0007669"/>
    <property type="project" value="InterPro"/>
</dbReference>
<sequence>MKVLFASGGSAGHVDPAIATAEALKDLSPTASIVFMGTRAGIESRLVPSAGYPLLTIEKLPFPRRFSISSLAWPVRAISNLHRARRIVRDFDVVVGFGGYVSAFGILAAFLERVPRIVHEANALSGLANRFAGRLGALAFASYPRAEKQMRNARLMALPLRKNMQAAPMDQTEAKRFFDVPVDLPTVLIVGGSLGARRLNAMVSNMVSAGESLPYSIIHSLGHDVDLPVASSRYRPLAYMERMDVALSAADLVISRAGAGAVAQIARFEVPAIFIPLWHGNGEQGANAAPAAEIGAALVLKEDDTLESRLRTEVTRLIGNSMELSTMRSAYAKLPVSLHSCDGADEMAAEIIAQFRAKVGAQVR</sequence>
<evidence type="ECO:0000256" key="9">
    <source>
        <dbReference type="ARBA" id="ARBA00023316"/>
    </source>
</evidence>
<keyword evidence="6" id="KW-0573">Peptidoglycan synthesis</keyword>
<dbReference type="InterPro" id="IPR006009">
    <property type="entry name" value="GlcNAc_MurG"/>
</dbReference>
<evidence type="ECO:0000259" key="10">
    <source>
        <dbReference type="Pfam" id="PF03033"/>
    </source>
</evidence>
<dbReference type="HAMAP" id="MF_00033">
    <property type="entry name" value="MurG"/>
    <property type="match status" value="1"/>
</dbReference>
<protein>
    <submittedName>
        <fullName evidence="12">Unannotated protein</fullName>
    </submittedName>
</protein>
<keyword evidence="2" id="KW-0132">Cell division</keyword>
<evidence type="ECO:0000256" key="1">
    <source>
        <dbReference type="ARBA" id="ARBA00022475"/>
    </source>
</evidence>
<feature type="domain" description="Glycosyl transferase family 28 C-terminal" evidence="11">
    <location>
        <begin position="186"/>
        <end position="332"/>
    </location>
</feature>
<dbReference type="CDD" id="cd03785">
    <property type="entry name" value="GT28_MurG"/>
    <property type="match status" value="1"/>
</dbReference>
<dbReference type="AlphaFoldDB" id="A0A6J6QC20"/>
<keyword evidence="5" id="KW-0133">Cell shape</keyword>
<evidence type="ECO:0000256" key="8">
    <source>
        <dbReference type="ARBA" id="ARBA00023306"/>
    </source>
</evidence>
<dbReference type="Pfam" id="PF04101">
    <property type="entry name" value="Glyco_tran_28_C"/>
    <property type="match status" value="1"/>
</dbReference>
<dbReference type="GO" id="GO:0009252">
    <property type="term" value="P:peptidoglycan biosynthetic process"/>
    <property type="evidence" value="ECO:0007669"/>
    <property type="project" value="UniProtKB-KW"/>
</dbReference>
<dbReference type="EMBL" id="CAEZXW010000068">
    <property type="protein sequence ID" value="CAB4708489.1"/>
    <property type="molecule type" value="Genomic_DNA"/>
</dbReference>
<evidence type="ECO:0000256" key="5">
    <source>
        <dbReference type="ARBA" id="ARBA00022960"/>
    </source>
</evidence>
<dbReference type="GO" id="GO:0051301">
    <property type="term" value="P:cell division"/>
    <property type="evidence" value="ECO:0007669"/>
    <property type="project" value="UniProtKB-KW"/>
</dbReference>
<dbReference type="InterPro" id="IPR007235">
    <property type="entry name" value="Glyco_trans_28_C"/>
</dbReference>
<name>A0A6J6QC20_9ZZZZ</name>
<evidence type="ECO:0000256" key="6">
    <source>
        <dbReference type="ARBA" id="ARBA00022984"/>
    </source>
</evidence>
<dbReference type="PANTHER" id="PTHR21015">
    <property type="entry name" value="UDP-N-ACETYLGLUCOSAMINE--N-ACETYLMURAMYL-(PENTAPEPTIDE) PYROPHOSPHORYL-UNDECAPRENOL N-ACETYLGLUCOSAMINE TRANSFERASE 1"/>
    <property type="match status" value="1"/>
</dbReference>
<reference evidence="12" key="1">
    <citation type="submission" date="2020-05" db="EMBL/GenBank/DDBJ databases">
        <authorList>
            <person name="Chiriac C."/>
            <person name="Salcher M."/>
            <person name="Ghai R."/>
            <person name="Kavagutti S V."/>
        </authorList>
    </citation>
    <scope>NUCLEOTIDE SEQUENCE</scope>
</reference>
<dbReference type="Gene3D" id="3.40.50.2000">
    <property type="entry name" value="Glycogen Phosphorylase B"/>
    <property type="match status" value="2"/>
</dbReference>
<keyword evidence="1" id="KW-1003">Cell membrane</keyword>
<dbReference type="GO" id="GO:0050511">
    <property type="term" value="F:undecaprenyldiphospho-muramoylpentapeptide beta-N-acetylglucosaminyltransferase activity"/>
    <property type="evidence" value="ECO:0007669"/>
    <property type="project" value="InterPro"/>
</dbReference>
<dbReference type="GO" id="GO:0071555">
    <property type="term" value="P:cell wall organization"/>
    <property type="evidence" value="ECO:0007669"/>
    <property type="project" value="UniProtKB-KW"/>
</dbReference>
<dbReference type="InterPro" id="IPR004276">
    <property type="entry name" value="GlycoTrans_28_N"/>
</dbReference>
<accession>A0A6J6QC20</accession>
<keyword evidence="4" id="KW-0808">Transferase</keyword>
<organism evidence="12">
    <name type="scientific">freshwater metagenome</name>
    <dbReference type="NCBI Taxonomy" id="449393"/>
    <lineage>
        <taxon>unclassified sequences</taxon>
        <taxon>metagenomes</taxon>
        <taxon>ecological metagenomes</taxon>
    </lineage>
</organism>